<dbReference type="RefSeq" id="XP_040168367.1">
    <property type="nucleotide sequence ID" value="XM_040312433.1"/>
</dbReference>
<dbReference type="AlphaFoldDB" id="A0A499FT62"/>
<dbReference type="Pfam" id="PF01753">
    <property type="entry name" value="zf-MYND"/>
    <property type="match status" value="1"/>
</dbReference>
<evidence type="ECO:0000313" key="1">
    <source>
        <dbReference type="EnsemblMetazoa" id="AARA018277-PA"/>
    </source>
</evidence>
<dbReference type="GeneID" id="120903176"/>
<name>A0A499FT62_ANOAR</name>
<evidence type="ECO:0008006" key="3">
    <source>
        <dbReference type="Google" id="ProtNLM"/>
    </source>
</evidence>
<organism evidence="1 2">
    <name type="scientific">Anopheles arabiensis</name>
    <name type="common">Mosquito</name>
    <dbReference type="NCBI Taxonomy" id="7173"/>
    <lineage>
        <taxon>Eukaryota</taxon>
        <taxon>Metazoa</taxon>
        <taxon>Ecdysozoa</taxon>
        <taxon>Arthropoda</taxon>
        <taxon>Hexapoda</taxon>
        <taxon>Insecta</taxon>
        <taxon>Pterygota</taxon>
        <taxon>Neoptera</taxon>
        <taxon>Endopterygota</taxon>
        <taxon>Diptera</taxon>
        <taxon>Nematocera</taxon>
        <taxon>Culicoidea</taxon>
        <taxon>Culicidae</taxon>
        <taxon>Anophelinae</taxon>
        <taxon>Anopheles</taxon>
    </lineage>
</organism>
<dbReference type="SUPFAM" id="SSF48452">
    <property type="entry name" value="TPR-like"/>
    <property type="match status" value="1"/>
</dbReference>
<dbReference type="EMBL" id="APCN01004115">
    <property type="status" value="NOT_ANNOTATED_CDS"/>
    <property type="molecule type" value="Genomic_DNA"/>
</dbReference>
<dbReference type="InterPro" id="IPR046341">
    <property type="entry name" value="SET_dom_sf"/>
</dbReference>
<dbReference type="GO" id="GO:0008170">
    <property type="term" value="F:N-methyltransferase activity"/>
    <property type="evidence" value="ECO:0007669"/>
    <property type="project" value="UniProtKB-ARBA"/>
</dbReference>
<sequence>MPFPTVYSPRYHPNSEMHFIDLNTIYHKEEWGLTAQFETLWHKTLGSSLQSAIINNPNATQSVEMIAEIVRNCLSSVMHPNLEKHYYDTKNKKLAVSSRVRGNKMVGKSVNRLNEAIVLYNESLSDTQANSEERSLAYANRSIVCLQLHRYEECLANIRLARESNYPARLAEKLSQREAVAKKALAKAMKQDAKRMEEDPKEELRLSHPGHEHMPHVANCLQLQQNEQYGRHVITTRRLKVGDVVMLDTPFVKTLQEDCRYVRCDFCHAERPFTLIPCEGCTWVMYCSQECLSKAFDQYHRYECGVMRDAYSVCGRFPATALRATATAISIFDGDLVALQNHLDALDESQVNGFTMDWRTATPKDVYSTMHVLTTNQERRGLVDRTYQILVAILLHKAMVERTELEPTCKASPKMDKLLFDLILRHAQTIRCNHQLLSFYEGQPQEKVFEHKLYGAACYPSVSMLNHSCASNVRRLILPDGRCAMIVIRPIGKDCQLFDSYGLHHLVEDRVLRQRVIRLMFNFQCSCEACTHNYRTFKELSFQYGGDFTLISHSQQEGIYKTLATRNRKLALKIMRELQTDLNCKHSRYPSYDVCGKMRCYELSLCLVYKYVSESFLYCRKCTELQHLHPESLS</sequence>
<dbReference type="Gene3D" id="6.10.140.2220">
    <property type="match status" value="1"/>
</dbReference>
<proteinExistence type="predicted"/>
<dbReference type="SUPFAM" id="SSF144232">
    <property type="entry name" value="HIT/MYND zinc finger-like"/>
    <property type="match status" value="1"/>
</dbReference>
<dbReference type="VEuPathDB" id="VectorBase:AARA21_001096"/>
<dbReference type="EnsemblMetazoa" id="AARA018277-RA">
    <property type="protein sequence ID" value="AARA018277-PA"/>
    <property type="gene ID" value="AARA018277"/>
</dbReference>
<dbReference type="Gene3D" id="1.10.220.160">
    <property type="match status" value="1"/>
</dbReference>
<dbReference type="InterPro" id="IPR001214">
    <property type="entry name" value="SET_dom"/>
</dbReference>
<reference evidence="1" key="1">
    <citation type="submission" date="2022-08" db="UniProtKB">
        <authorList>
            <consortium name="EnsemblMetazoa"/>
        </authorList>
    </citation>
    <scope>IDENTIFICATION</scope>
    <source>
        <strain evidence="1">Dongola</strain>
    </source>
</reference>
<dbReference type="GO" id="GO:0008757">
    <property type="term" value="F:S-adenosylmethionine-dependent methyltransferase activity"/>
    <property type="evidence" value="ECO:0007669"/>
    <property type="project" value="UniProtKB-ARBA"/>
</dbReference>
<dbReference type="Pfam" id="PF00856">
    <property type="entry name" value="SET"/>
    <property type="match status" value="1"/>
</dbReference>
<dbReference type="Proteomes" id="UP000075840">
    <property type="component" value="Unassembled WGS sequence"/>
</dbReference>
<dbReference type="PANTHER" id="PTHR47111">
    <property type="entry name" value="BCDNA.LD29892"/>
    <property type="match status" value="1"/>
</dbReference>
<dbReference type="KEGG" id="aara:120903176"/>
<keyword evidence="2" id="KW-1185">Reference proteome</keyword>
<dbReference type="InterPro" id="IPR011990">
    <property type="entry name" value="TPR-like_helical_dom_sf"/>
</dbReference>
<dbReference type="PROSITE" id="PS50865">
    <property type="entry name" value="ZF_MYND_2"/>
    <property type="match status" value="1"/>
</dbReference>
<evidence type="ECO:0000313" key="2">
    <source>
        <dbReference type="Proteomes" id="UP000075840"/>
    </source>
</evidence>
<dbReference type="PANTHER" id="PTHR47111:SF1">
    <property type="entry name" value="SET AND MYND DOMAIN-CONTAINING PROTEIN 4"/>
    <property type="match status" value="1"/>
</dbReference>
<dbReference type="PROSITE" id="PS50280">
    <property type="entry name" value="SET"/>
    <property type="match status" value="1"/>
</dbReference>
<protein>
    <recommendedName>
        <fullName evidence="3">MYND-type domain-containing protein</fullName>
    </recommendedName>
</protein>
<dbReference type="SUPFAM" id="SSF82199">
    <property type="entry name" value="SET domain"/>
    <property type="match status" value="1"/>
</dbReference>
<dbReference type="InterPro" id="IPR002893">
    <property type="entry name" value="Znf_MYND"/>
</dbReference>
<dbReference type="Gene3D" id="2.170.270.10">
    <property type="entry name" value="SET domain"/>
    <property type="match status" value="1"/>
</dbReference>
<accession>A0A499FT62</accession>
<dbReference type="Gene3D" id="1.25.40.10">
    <property type="entry name" value="Tetratricopeptide repeat domain"/>
    <property type="match status" value="1"/>
</dbReference>
<dbReference type="VEuPathDB" id="VectorBase:AARA018277"/>
<dbReference type="GO" id="GO:0008276">
    <property type="term" value="F:protein methyltransferase activity"/>
    <property type="evidence" value="ECO:0007669"/>
    <property type="project" value="UniProtKB-ARBA"/>
</dbReference>